<protein>
    <submittedName>
        <fullName evidence="1">Uncharacterized protein</fullName>
    </submittedName>
</protein>
<dbReference type="KEGG" id="plei:Q9312_17515"/>
<accession>A0AA51RSY4</accession>
<reference evidence="1 2" key="1">
    <citation type="submission" date="2023-08" db="EMBL/GenBank/DDBJ databases">
        <title>Pleionea litopenaei sp. nov., isolated from stomach of juvenile Litopenaeus vannamei.</title>
        <authorList>
            <person name="Rho A.M."/>
            <person name="Hwang C.Y."/>
        </authorList>
    </citation>
    <scope>NUCLEOTIDE SEQUENCE [LARGE SCALE GENOMIC DNA]</scope>
    <source>
        <strain evidence="1 2">HL-JVS1</strain>
    </source>
</reference>
<dbReference type="Proteomes" id="UP001239782">
    <property type="component" value="Chromosome"/>
</dbReference>
<gene>
    <name evidence="1" type="ORF">Q9312_17515</name>
</gene>
<evidence type="ECO:0000313" key="2">
    <source>
        <dbReference type="Proteomes" id="UP001239782"/>
    </source>
</evidence>
<dbReference type="EMBL" id="CP133548">
    <property type="protein sequence ID" value="WMS87015.1"/>
    <property type="molecule type" value="Genomic_DNA"/>
</dbReference>
<dbReference type="RefSeq" id="WP_309202152.1">
    <property type="nucleotide sequence ID" value="NZ_CP133548.1"/>
</dbReference>
<dbReference type="AlphaFoldDB" id="A0AA51RSY4"/>
<proteinExistence type="predicted"/>
<name>A0AA51RSY4_9GAMM</name>
<organism evidence="1 2">
    <name type="scientific">Pleionea litopenaei</name>
    <dbReference type="NCBI Taxonomy" id="3070815"/>
    <lineage>
        <taxon>Bacteria</taxon>
        <taxon>Pseudomonadati</taxon>
        <taxon>Pseudomonadota</taxon>
        <taxon>Gammaproteobacteria</taxon>
        <taxon>Oceanospirillales</taxon>
        <taxon>Pleioneaceae</taxon>
        <taxon>Pleionea</taxon>
    </lineage>
</organism>
<evidence type="ECO:0000313" key="1">
    <source>
        <dbReference type="EMBL" id="WMS87015.1"/>
    </source>
</evidence>
<keyword evidence="2" id="KW-1185">Reference proteome</keyword>
<sequence>MDAHQLVITNLTKHHAHIRLKMAAVTICEQIISAYCEVRLDNILNPFANFSCGCLVVQDAKTINLLPLDSQYSNGWFRLINRQVGALSCLELTQTSYSKLSRVLLENSTSIAARFFVKSNDSLASFQLTVPANARNEVNLAQSIKLDVTVNGLTQSIVNLPQSSAHFVLKKCLTEEGVLGGVAIEQSAEFKFSDYKSR</sequence>